<dbReference type="GO" id="GO:0008168">
    <property type="term" value="F:methyltransferase activity"/>
    <property type="evidence" value="ECO:0007669"/>
    <property type="project" value="UniProtKB-KW"/>
</dbReference>
<dbReference type="SUPFAM" id="SSF54373">
    <property type="entry name" value="FAD-linked reductases, C-terminal domain"/>
    <property type="match status" value="1"/>
</dbReference>
<feature type="compositionally biased region" description="Basic and acidic residues" evidence="3">
    <location>
        <begin position="191"/>
        <end position="209"/>
    </location>
</feature>
<proteinExistence type="inferred from homology"/>
<keyword evidence="5" id="KW-0489">Methyltransferase</keyword>
<accession>A0A2R5GDS7</accession>
<feature type="region of interest" description="Disordered" evidence="3">
    <location>
        <begin position="686"/>
        <end position="712"/>
    </location>
</feature>
<evidence type="ECO:0000259" key="4">
    <source>
        <dbReference type="Pfam" id="PF01593"/>
    </source>
</evidence>
<gene>
    <name evidence="5" type="ORF">FCC1311_053092</name>
</gene>
<keyword evidence="2" id="KW-0560">Oxidoreductase</keyword>
<feature type="domain" description="Amine oxidase" evidence="4">
    <location>
        <begin position="33"/>
        <end position="161"/>
    </location>
</feature>
<evidence type="ECO:0000256" key="3">
    <source>
        <dbReference type="SAM" id="MobiDB-lite"/>
    </source>
</evidence>
<comment type="caution">
    <text evidence="5">The sequence shown here is derived from an EMBL/GenBank/DDBJ whole genome shotgun (WGS) entry which is preliminary data.</text>
</comment>
<dbReference type="AlphaFoldDB" id="A0A2R5GDS7"/>
<dbReference type="PANTHER" id="PTHR10742">
    <property type="entry name" value="FLAVIN MONOAMINE OXIDASE"/>
    <property type="match status" value="1"/>
</dbReference>
<sequence length="712" mass="76755">MRSAENRSKKRRLRQAHAKPRHLGTVVVVGAGLAGLAAAQELRHRGLEVIVLEARDRVGGRVHVTPLANGVARADLGASFIHGIDDNPVAQLAQRYHKELYKQEDSVLFDANGREMGRPDDRMAEDIFNEALEAAAMQRRNPARHPNARRLADRRRAGSKKQRAGEREQGVEPTRRSRRLGGAKALSLVLIKHEMDQERDRERDHRANETDADADADADVSSDASSHASPDANVPANVTSSTTADAAAATEAVAATAAGSSSLLGGAAPNAPRSISLQAALDRALEVVVPELTPPQRRALEWNMSYLEYSLSSNLDTVSNEDWDADDEFSFSGAHCMVQGGIGSIAENLQYGVDIRKAAPVATIAYGQTTDASKGPACAVTTEAGEVFHADACLVTVPLGVLKANKITFEPALPEEKCAAISRLSFGVLNKVVMVFDSVFWSERSLIAYASEKRGHYPMFWDASQACGAPVLIALVSGRTAEALERKADQTVLDEVLEVLRLLYGTEAVATPKDFLVTRWRADPYARGSYSYVGLDASEEDYDLLAAPVAASPVTEAHADFRLFFAGEATNKYYPATVHGAFMSGIREARHIASLLARNEELSSSATPDEVVEDHAAAGQSVRDNVLRRLGAVASASGRLAVPRPRKKPLEKLSVAYLRRYIIHNFSFTPPALPAKDAATKSRQLATVSTTKATMTPTSEPEIEEASAAARA</sequence>
<dbReference type="GO" id="GO:0016491">
    <property type="term" value="F:oxidoreductase activity"/>
    <property type="evidence" value="ECO:0007669"/>
    <property type="project" value="UniProtKB-KW"/>
</dbReference>
<evidence type="ECO:0000256" key="1">
    <source>
        <dbReference type="ARBA" id="ARBA00005995"/>
    </source>
</evidence>
<keyword evidence="6" id="KW-1185">Reference proteome</keyword>
<feature type="domain" description="Amine oxidase" evidence="4">
    <location>
        <begin position="327"/>
        <end position="592"/>
    </location>
</feature>
<dbReference type="OrthoDB" id="47106at2759"/>
<feature type="compositionally biased region" description="Polar residues" evidence="3">
    <location>
        <begin position="686"/>
        <end position="695"/>
    </location>
</feature>
<organism evidence="5 6">
    <name type="scientific">Hondaea fermentalgiana</name>
    <dbReference type="NCBI Taxonomy" id="2315210"/>
    <lineage>
        <taxon>Eukaryota</taxon>
        <taxon>Sar</taxon>
        <taxon>Stramenopiles</taxon>
        <taxon>Bigyra</taxon>
        <taxon>Labyrinthulomycetes</taxon>
        <taxon>Thraustochytrida</taxon>
        <taxon>Thraustochytriidae</taxon>
        <taxon>Hondaea</taxon>
    </lineage>
</organism>
<dbReference type="SUPFAM" id="SSF51905">
    <property type="entry name" value="FAD/NAD(P)-binding domain"/>
    <property type="match status" value="1"/>
</dbReference>
<name>A0A2R5GDS7_9STRA</name>
<dbReference type="Gene3D" id="3.90.660.10">
    <property type="match status" value="1"/>
</dbReference>
<dbReference type="InterPro" id="IPR002937">
    <property type="entry name" value="Amino_oxidase"/>
</dbReference>
<protein>
    <submittedName>
        <fullName evidence="5">Lysine-specific histone demethylase 1-like 1</fullName>
    </submittedName>
</protein>
<comment type="similarity">
    <text evidence="1">Belongs to the flavin monoamine oxidase family.</text>
</comment>
<feature type="compositionally biased region" description="Acidic residues" evidence="3">
    <location>
        <begin position="210"/>
        <end position="220"/>
    </location>
</feature>
<keyword evidence="5" id="KW-0808">Transferase</keyword>
<feature type="compositionally biased region" description="Basic and acidic residues" evidence="3">
    <location>
        <begin position="163"/>
        <end position="175"/>
    </location>
</feature>
<feature type="compositionally biased region" description="Low complexity" evidence="3">
    <location>
        <begin position="221"/>
        <end position="240"/>
    </location>
</feature>
<dbReference type="InParanoid" id="A0A2R5GDS7"/>
<dbReference type="Pfam" id="PF01593">
    <property type="entry name" value="Amino_oxidase"/>
    <property type="match status" value="2"/>
</dbReference>
<evidence type="ECO:0000256" key="2">
    <source>
        <dbReference type="ARBA" id="ARBA00023002"/>
    </source>
</evidence>
<dbReference type="PANTHER" id="PTHR10742:SF386">
    <property type="entry name" value="LYSINE-SPECIFIC HISTONE DEMETHYLASE 1A"/>
    <property type="match status" value="1"/>
</dbReference>
<reference evidence="5 6" key="1">
    <citation type="submission" date="2017-12" db="EMBL/GenBank/DDBJ databases">
        <title>Sequencing, de novo assembly and annotation of complete genome of a new Thraustochytrid species, strain FCC1311.</title>
        <authorList>
            <person name="Sedici K."/>
            <person name="Godart F."/>
            <person name="Aiese Cigliano R."/>
            <person name="Sanseverino W."/>
            <person name="Barakat M."/>
            <person name="Ortet P."/>
            <person name="Marechal E."/>
            <person name="Cagnac O."/>
            <person name="Amato A."/>
        </authorList>
    </citation>
    <scope>NUCLEOTIDE SEQUENCE [LARGE SCALE GENOMIC DNA]</scope>
</reference>
<dbReference type="EMBL" id="BEYU01000052">
    <property type="protein sequence ID" value="GBG29086.1"/>
    <property type="molecule type" value="Genomic_DNA"/>
</dbReference>
<feature type="region of interest" description="Disordered" evidence="3">
    <location>
        <begin position="136"/>
        <end position="240"/>
    </location>
</feature>
<dbReference type="PRINTS" id="PR00419">
    <property type="entry name" value="ADXRDTASE"/>
</dbReference>
<dbReference type="Gene3D" id="3.50.50.60">
    <property type="entry name" value="FAD/NAD(P)-binding domain"/>
    <property type="match status" value="2"/>
</dbReference>
<dbReference type="Proteomes" id="UP000241890">
    <property type="component" value="Unassembled WGS sequence"/>
</dbReference>
<feature type="compositionally biased region" description="Low complexity" evidence="3">
    <location>
        <begin position="696"/>
        <end position="712"/>
    </location>
</feature>
<evidence type="ECO:0000313" key="6">
    <source>
        <dbReference type="Proteomes" id="UP000241890"/>
    </source>
</evidence>
<dbReference type="GO" id="GO:0032259">
    <property type="term" value="P:methylation"/>
    <property type="evidence" value="ECO:0007669"/>
    <property type="project" value="UniProtKB-KW"/>
</dbReference>
<dbReference type="InterPro" id="IPR050281">
    <property type="entry name" value="Flavin_monoamine_oxidase"/>
</dbReference>
<dbReference type="InterPro" id="IPR036188">
    <property type="entry name" value="FAD/NAD-bd_sf"/>
</dbReference>
<evidence type="ECO:0000313" key="5">
    <source>
        <dbReference type="EMBL" id="GBG29086.1"/>
    </source>
</evidence>